<evidence type="ECO:0000259" key="1">
    <source>
        <dbReference type="Pfam" id="PF13191"/>
    </source>
</evidence>
<dbReference type="InterPro" id="IPR041664">
    <property type="entry name" value="AAA_16"/>
</dbReference>
<comment type="caution">
    <text evidence="2">The sequence shown here is derived from an EMBL/GenBank/DDBJ whole genome shotgun (WGS) entry which is preliminary data.</text>
</comment>
<feature type="domain" description="Orc1-like AAA ATPase" evidence="1">
    <location>
        <begin position="21"/>
        <end position="179"/>
    </location>
</feature>
<dbReference type="Gene3D" id="3.40.50.300">
    <property type="entry name" value="P-loop containing nucleotide triphosphate hydrolases"/>
    <property type="match status" value="1"/>
</dbReference>
<dbReference type="Proteomes" id="UP000656804">
    <property type="component" value="Unassembled WGS sequence"/>
</dbReference>
<organism evidence="2 3">
    <name type="scientific">Nocardioides acrostichi</name>
    <dbReference type="NCBI Taxonomy" id="2784339"/>
    <lineage>
        <taxon>Bacteria</taxon>
        <taxon>Bacillati</taxon>
        <taxon>Actinomycetota</taxon>
        <taxon>Actinomycetes</taxon>
        <taxon>Propionibacteriales</taxon>
        <taxon>Nocardioidaceae</taxon>
        <taxon>Nocardioides</taxon>
    </lineage>
</organism>
<proteinExistence type="predicted"/>
<keyword evidence="2" id="KW-0547">Nucleotide-binding</keyword>
<evidence type="ECO:0000313" key="2">
    <source>
        <dbReference type="EMBL" id="MBF4163755.1"/>
    </source>
</evidence>
<reference evidence="2" key="1">
    <citation type="submission" date="2020-11" db="EMBL/GenBank/DDBJ databases">
        <title>Nocardioides sp. CBS4Y-1, whole genome shotgun sequence.</title>
        <authorList>
            <person name="Tuo L."/>
        </authorList>
    </citation>
    <scope>NUCLEOTIDE SEQUENCE</scope>
    <source>
        <strain evidence="2">CBS4Y-1</strain>
    </source>
</reference>
<evidence type="ECO:0000313" key="3">
    <source>
        <dbReference type="Proteomes" id="UP000656804"/>
    </source>
</evidence>
<sequence>MVRVRPSSPFRPSFGSNPPLVTGREAVLDDIAEALDAGPGASGRAALITGNRGIGKTVVLNEAEVLARQRGWLVLSETATVGLIERITTDGLPELAGVIRQAPSTRTRVRGISLPAGLGGVELDLPDERGPGGLRRQLNALTDLLDQHGTGIMITLDEVHSRAARDDVAQLAATVQHAFREDRPVAFAAAGLPAAVQDLLTADVSTFLRRARRFVLEPLSPVAAEEALRVPVRAAGREVADAEVTTMAAATFGYPYLVQVIGDRAWRQDPDASTITAEHVARGIADAVREAGFALHEPAVNDLSETDRAFLMAMAPDDGDSAISDVARRMDRDHGYVSRYRSRLIVAGIVEPTRRGYLRFTLPYLREFLRSLPDYEAE</sequence>
<accession>A0A930V4S7</accession>
<dbReference type="PANTHER" id="PTHR34301:SF8">
    <property type="entry name" value="ATPASE DOMAIN-CONTAINING PROTEIN"/>
    <property type="match status" value="1"/>
</dbReference>
<dbReference type="SUPFAM" id="SSF52540">
    <property type="entry name" value="P-loop containing nucleoside triphosphate hydrolases"/>
    <property type="match status" value="1"/>
</dbReference>
<name>A0A930V4S7_9ACTN</name>
<dbReference type="AlphaFoldDB" id="A0A930V4S7"/>
<dbReference type="GO" id="GO:0005524">
    <property type="term" value="F:ATP binding"/>
    <property type="evidence" value="ECO:0007669"/>
    <property type="project" value="UniProtKB-KW"/>
</dbReference>
<dbReference type="InterPro" id="IPR027417">
    <property type="entry name" value="P-loop_NTPase"/>
</dbReference>
<gene>
    <name evidence="2" type="ORF">ISG29_18935</name>
</gene>
<keyword evidence="2" id="KW-0067">ATP-binding</keyword>
<protein>
    <submittedName>
        <fullName evidence="2">ATP-binding protein</fullName>
    </submittedName>
</protein>
<dbReference type="PANTHER" id="PTHR34301">
    <property type="entry name" value="DNA-BINDING PROTEIN-RELATED"/>
    <property type="match status" value="1"/>
</dbReference>
<dbReference type="Pfam" id="PF13191">
    <property type="entry name" value="AAA_16"/>
    <property type="match status" value="1"/>
</dbReference>
<dbReference type="EMBL" id="JADIVZ010000015">
    <property type="protein sequence ID" value="MBF4163755.1"/>
    <property type="molecule type" value="Genomic_DNA"/>
</dbReference>
<keyword evidence="3" id="KW-1185">Reference proteome</keyword>